<feature type="transmembrane region" description="Helical" evidence="2">
    <location>
        <begin position="276"/>
        <end position="296"/>
    </location>
</feature>
<feature type="transmembrane region" description="Helical" evidence="2">
    <location>
        <begin position="144"/>
        <end position="169"/>
    </location>
</feature>
<feature type="region of interest" description="Disordered" evidence="1">
    <location>
        <begin position="1"/>
        <end position="24"/>
    </location>
</feature>
<feature type="domain" description="DUF7702" evidence="3">
    <location>
        <begin position="41"/>
        <end position="202"/>
    </location>
</feature>
<keyword evidence="5" id="KW-1185">Reference proteome</keyword>
<dbReference type="AlphaFoldDB" id="A0AAJ0FA97"/>
<dbReference type="EMBL" id="MU839836">
    <property type="protein sequence ID" value="KAK1754004.1"/>
    <property type="molecule type" value="Genomic_DNA"/>
</dbReference>
<dbReference type="PANTHER" id="PTHR35184">
    <property type="entry name" value="YALI0C10208P"/>
    <property type="match status" value="1"/>
</dbReference>
<dbReference type="InterPro" id="IPR021460">
    <property type="entry name" value="DUF3112"/>
</dbReference>
<feature type="transmembrane region" description="Helical" evidence="2">
    <location>
        <begin position="181"/>
        <end position="204"/>
    </location>
</feature>
<evidence type="ECO:0000313" key="4">
    <source>
        <dbReference type="EMBL" id="KAK1754004.1"/>
    </source>
</evidence>
<reference evidence="4" key="1">
    <citation type="submission" date="2023-06" db="EMBL/GenBank/DDBJ databases">
        <title>Genome-scale phylogeny and comparative genomics of the fungal order Sordariales.</title>
        <authorList>
            <consortium name="Lawrence Berkeley National Laboratory"/>
            <person name="Hensen N."/>
            <person name="Bonometti L."/>
            <person name="Westerberg I."/>
            <person name="Brannstrom I.O."/>
            <person name="Guillou S."/>
            <person name="Cros-Aarteil S."/>
            <person name="Calhoun S."/>
            <person name="Haridas S."/>
            <person name="Kuo A."/>
            <person name="Mondo S."/>
            <person name="Pangilinan J."/>
            <person name="Riley R."/>
            <person name="Labutti K."/>
            <person name="Andreopoulos B."/>
            <person name="Lipzen A."/>
            <person name="Chen C."/>
            <person name="Yanf M."/>
            <person name="Daum C."/>
            <person name="Ng V."/>
            <person name="Clum A."/>
            <person name="Steindorff A."/>
            <person name="Ohm R."/>
            <person name="Martin F."/>
            <person name="Silar P."/>
            <person name="Natvig D."/>
            <person name="Lalanne C."/>
            <person name="Gautier V."/>
            <person name="Ament-Velasquez S.L."/>
            <person name="Kruys A."/>
            <person name="Hutchinson M.I."/>
            <person name="Powell A.J."/>
            <person name="Barry K."/>
            <person name="Miller A.N."/>
            <person name="Grigoriev I.V."/>
            <person name="Debuchy R."/>
            <person name="Gladieux P."/>
            <person name="Thoren M.H."/>
            <person name="Johannesson H."/>
        </authorList>
    </citation>
    <scope>NUCLEOTIDE SEQUENCE</scope>
    <source>
        <strain evidence="4">PSN4</strain>
    </source>
</reference>
<evidence type="ECO:0000313" key="5">
    <source>
        <dbReference type="Proteomes" id="UP001239445"/>
    </source>
</evidence>
<sequence length="390" mass="42277">MSSNSPAPGAGQMPPQNNGPPYLPTTASLGGLPTPIPDDPISAVLLALFVGSAALHMAIFQINLRRSHKFIFSVLLFGFSMARITALAMRLAWASHPTNTSIAIAANVFVAAGVLLLFLVNLMFAQRVVRAYHPAFGWNTAVRWVFRGLYASVVGVLVMVVTVSVHMFFTLDVDVRARERSVQLFAGTYLAVLAFLPIPIVLVARAAASGRKARHDDEEGTGTKVVREKFGTGRFRTKIWLLLVTSALLTLGAGFRVGVNFAPRPLANPAWYHSKPAYYCFNYVIELIVVYAYGLARFDRRFHVPDGAKGPGDYSAGKIGVNREEDVFGPDGDQDGDGDDTSGTAPVGGADESEHTWRRSDMTALGDEGEYGGRKSGMTELEKQPQKQEV</sequence>
<feature type="compositionally biased region" description="Basic and acidic residues" evidence="1">
    <location>
        <begin position="380"/>
        <end position="390"/>
    </location>
</feature>
<dbReference type="Pfam" id="PF11309">
    <property type="entry name" value="DUF3112"/>
    <property type="match status" value="1"/>
</dbReference>
<dbReference type="Pfam" id="PF24800">
    <property type="entry name" value="DUF7702"/>
    <property type="match status" value="1"/>
</dbReference>
<feature type="transmembrane region" description="Helical" evidence="2">
    <location>
        <begin position="239"/>
        <end position="256"/>
    </location>
</feature>
<feature type="region of interest" description="Disordered" evidence="1">
    <location>
        <begin position="323"/>
        <end position="390"/>
    </location>
</feature>
<proteinExistence type="predicted"/>
<dbReference type="PANTHER" id="PTHR35184:SF1">
    <property type="entry name" value="INTEGRAL MEMBRANE PROTEIN"/>
    <property type="match status" value="1"/>
</dbReference>
<evidence type="ECO:0000259" key="3">
    <source>
        <dbReference type="Pfam" id="PF24800"/>
    </source>
</evidence>
<feature type="transmembrane region" description="Helical" evidence="2">
    <location>
        <begin position="70"/>
        <end position="89"/>
    </location>
</feature>
<dbReference type="InterPro" id="IPR056119">
    <property type="entry name" value="DUF7702"/>
</dbReference>
<evidence type="ECO:0000256" key="1">
    <source>
        <dbReference type="SAM" id="MobiDB-lite"/>
    </source>
</evidence>
<keyword evidence="2" id="KW-0472">Membrane</keyword>
<feature type="compositionally biased region" description="Basic and acidic residues" evidence="1">
    <location>
        <begin position="352"/>
        <end position="361"/>
    </location>
</feature>
<organism evidence="4 5">
    <name type="scientific">Echria macrotheca</name>
    <dbReference type="NCBI Taxonomy" id="438768"/>
    <lineage>
        <taxon>Eukaryota</taxon>
        <taxon>Fungi</taxon>
        <taxon>Dikarya</taxon>
        <taxon>Ascomycota</taxon>
        <taxon>Pezizomycotina</taxon>
        <taxon>Sordariomycetes</taxon>
        <taxon>Sordariomycetidae</taxon>
        <taxon>Sordariales</taxon>
        <taxon>Schizotheciaceae</taxon>
        <taxon>Echria</taxon>
    </lineage>
</organism>
<evidence type="ECO:0000256" key="2">
    <source>
        <dbReference type="SAM" id="Phobius"/>
    </source>
</evidence>
<feature type="transmembrane region" description="Helical" evidence="2">
    <location>
        <begin position="101"/>
        <end position="124"/>
    </location>
</feature>
<name>A0AAJ0FA97_9PEZI</name>
<feature type="transmembrane region" description="Helical" evidence="2">
    <location>
        <begin position="41"/>
        <end position="58"/>
    </location>
</feature>
<accession>A0AAJ0FA97</accession>
<comment type="caution">
    <text evidence="4">The sequence shown here is derived from an EMBL/GenBank/DDBJ whole genome shotgun (WGS) entry which is preliminary data.</text>
</comment>
<dbReference type="Proteomes" id="UP001239445">
    <property type="component" value="Unassembled WGS sequence"/>
</dbReference>
<protein>
    <recommendedName>
        <fullName evidence="3">DUF7702 domain-containing protein</fullName>
    </recommendedName>
</protein>
<keyword evidence="2" id="KW-0812">Transmembrane</keyword>
<keyword evidence="2" id="KW-1133">Transmembrane helix</keyword>
<gene>
    <name evidence="4" type="ORF">QBC47DRAFT_385391</name>
</gene>